<sequence>MKLTSNIFENTGLIPSTYTCDGADINPPLSISDVSTSAKSLVLIMDDPDIPEGVKKSFGIEVWDHWVIFNIPPDTKEIKEGIEPKGVMGANTRGNLAYGGPCPPDREHRYFFKLYALDTMLDLQAGSKKKEIEAAMEGHILEKTELVGRYNRI</sequence>
<dbReference type="SUPFAM" id="SSF49777">
    <property type="entry name" value="PEBP-like"/>
    <property type="match status" value="1"/>
</dbReference>
<gene>
    <name evidence="1" type="ORF">A2645_01945</name>
</gene>
<reference evidence="1 2" key="1">
    <citation type="journal article" date="2016" name="Nat. Commun.">
        <title>Thousands of microbial genomes shed light on interconnected biogeochemical processes in an aquifer system.</title>
        <authorList>
            <person name="Anantharaman K."/>
            <person name="Brown C.T."/>
            <person name="Hug L.A."/>
            <person name="Sharon I."/>
            <person name="Castelle C.J."/>
            <person name="Probst A.J."/>
            <person name="Thomas B.C."/>
            <person name="Singh A."/>
            <person name="Wilkins M.J."/>
            <person name="Karaoz U."/>
            <person name="Brodie E.L."/>
            <person name="Williams K.H."/>
            <person name="Hubbard S.S."/>
            <person name="Banfield J.F."/>
        </authorList>
    </citation>
    <scope>NUCLEOTIDE SEQUENCE [LARGE SCALE GENOMIC DNA]</scope>
</reference>
<dbReference type="Gene3D" id="3.90.280.10">
    <property type="entry name" value="PEBP-like"/>
    <property type="match status" value="1"/>
</dbReference>
<dbReference type="InterPro" id="IPR005247">
    <property type="entry name" value="YbhB_YbcL/LppC-like"/>
</dbReference>
<comment type="caution">
    <text evidence="1">The sequence shown here is derived from an EMBL/GenBank/DDBJ whole genome shotgun (WGS) entry which is preliminary data.</text>
</comment>
<proteinExistence type="predicted"/>
<dbReference type="InterPro" id="IPR008914">
    <property type="entry name" value="PEBP"/>
</dbReference>
<dbReference type="EMBL" id="MFTL01000006">
    <property type="protein sequence ID" value="OGI61942.1"/>
    <property type="molecule type" value="Genomic_DNA"/>
</dbReference>
<dbReference type="Proteomes" id="UP000182253">
    <property type="component" value="Unassembled WGS sequence"/>
</dbReference>
<evidence type="ECO:0000313" key="2">
    <source>
        <dbReference type="Proteomes" id="UP000182253"/>
    </source>
</evidence>
<organism evidence="1 2">
    <name type="scientific">Candidatus Nomurabacteria bacterium RIFCSPHIGHO2_01_FULL_39_9</name>
    <dbReference type="NCBI Taxonomy" id="1801735"/>
    <lineage>
        <taxon>Bacteria</taxon>
        <taxon>Candidatus Nomuraibacteriota</taxon>
    </lineage>
</organism>
<protein>
    <submittedName>
        <fullName evidence="1">Kinase inhibitor</fullName>
    </submittedName>
</protein>
<dbReference type="PANTHER" id="PTHR30289:SF1">
    <property type="entry name" value="PEBP (PHOSPHATIDYLETHANOLAMINE-BINDING PROTEIN) FAMILY PROTEIN"/>
    <property type="match status" value="1"/>
</dbReference>
<dbReference type="PANTHER" id="PTHR30289">
    <property type="entry name" value="UNCHARACTERIZED PROTEIN YBCL-RELATED"/>
    <property type="match status" value="1"/>
</dbReference>
<dbReference type="Pfam" id="PF01161">
    <property type="entry name" value="PBP"/>
    <property type="match status" value="1"/>
</dbReference>
<dbReference type="CDD" id="cd00865">
    <property type="entry name" value="PEBP_bact_arch"/>
    <property type="match status" value="1"/>
</dbReference>
<dbReference type="InterPro" id="IPR036610">
    <property type="entry name" value="PEBP-like_sf"/>
</dbReference>
<accession>A0A1F6UX50</accession>
<evidence type="ECO:0000313" key="1">
    <source>
        <dbReference type="EMBL" id="OGI61942.1"/>
    </source>
</evidence>
<name>A0A1F6UX50_9BACT</name>
<dbReference type="STRING" id="1801735.A2645_01945"/>
<dbReference type="NCBIfam" id="TIGR00481">
    <property type="entry name" value="YbhB/YbcL family Raf kinase inhibitor-like protein"/>
    <property type="match status" value="1"/>
</dbReference>
<dbReference type="AlphaFoldDB" id="A0A1F6UX50"/>